<dbReference type="AlphaFoldDB" id="A0A3E0H4D6"/>
<proteinExistence type="predicted"/>
<dbReference type="Proteomes" id="UP000256269">
    <property type="component" value="Unassembled WGS sequence"/>
</dbReference>
<dbReference type="InterPro" id="IPR023393">
    <property type="entry name" value="START-like_dom_sf"/>
</dbReference>
<gene>
    <name evidence="2" type="ORF">BCF44_114112</name>
</gene>
<name>A0A3E0H4D6_9PSEU</name>
<sequence>MAARTENSVHVNAPFELVWDITNDVPGWPRLFSEYAEAEVLEQKADYVKFRLTMHPDEQGRVWSWVSERELDRAARTVVARRVETGPFEYMNIRWTYEPSADGGTVMRWVQEFQMKPGAPVDDAGMRDRINSNSTIQLALIKSTIEGAAAAKSLRGYVLPGVGDTEVDLSTRVGRPLVVIVGNRITQKAGHDLVDALRTDPVTAEVPIIQVAHLQGVPRSLHKVAERDIAGGRAKQVERAVRLRTEAGLVATGEDEAIGLALDWQGILGGHYGFGARDKAPLTIVTDPYLCVLTVIRTDDALPGIRAALDAIAVKEAVS</sequence>
<comment type="caution">
    <text evidence="2">The sequence shown here is derived from an EMBL/GenBank/DDBJ whole genome shotgun (WGS) entry which is preliminary data.</text>
</comment>
<protein>
    <submittedName>
        <fullName evidence="2">Ribosome-associated toxin RatA of RatAB toxin-antitoxin module</fullName>
    </submittedName>
</protein>
<evidence type="ECO:0000313" key="2">
    <source>
        <dbReference type="EMBL" id="REH38087.1"/>
    </source>
</evidence>
<dbReference type="SUPFAM" id="SSF55961">
    <property type="entry name" value="Bet v1-like"/>
    <property type="match status" value="1"/>
</dbReference>
<dbReference type="RefSeq" id="WP_211353368.1">
    <property type="nucleotide sequence ID" value="NZ_CP144375.1"/>
</dbReference>
<dbReference type="InterPro" id="IPR005031">
    <property type="entry name" value="COQ10_START"/>
</dbReference>
<dbReference type="Gene3D" id="3.30.530.20">
    <property type="match status" value="1"/>
</dbReference>
<evidence type="ECO:0000313" key="3">
    <source>
        <dbReference type="Proteomes" id="UP000256269"/>
    </source>
</evidence>
<organism evidence="2 3">
    <name type="scientific">Kutzneria buriramensis</name>
    <dbReference type="NCBI Taxonomy" id="1045776"/>
    <lineage>
        <taxon>Bacteria</taxon>
        <taxon>Bacillati</taxon>
        <taxon>Actinomycetota</taxon>
        <taxon>Actinomycetes</taxon>
        <taxon>Pseudonocardiales</taxon>
        <taxon>Pseudonocardiaceae</taxon>
        <taxon>Kutzneria</taxon>
    </lineage>
</organism>
<evidence type="ECO:0000259" key="1">
    <source>
        <dbReference type="Pfam" id="PF03364"/>
    </source>
</evidence>
<dbReference type="EMBL" id="QUNO01000014">
    <property type="protein sequence ID" value="REH38087.1"/>
    <property type="molecule type" value="Genomic_DNA"/>
</dbReference>
<feature type="domain" description="Coenzyme Q-binding protein COQ10 START" evidence="1">
    <location>
        <begin position="11"/>
        <end position="122"/>
    </location>
</feature>
<dbReference type="Pfam" id="PF03364">
    <property type="entry name" value="Polyketide_cyc"/>
    <property type="match status" value="1"/>
</dbReference>
<keyword evidence="3" id="KW-1185">Reference proteome</keyword>
<accession>A0A3E0H4D6</accession>
<reference evidence="2 3" key="1">
    <citation type="submission" date="2018-08" db="EMBL/GenBank/DDBJ databases">
        <title>Genomic Encyclopedia of Archaeal and Bacterial Type Strains, Phase II (KMG-II): from individual species to whole genera.</title>
        <authorList>
            <person name="Goeker M."/>
        </authorList>
    </citation>
    <scope>NUCLEOTIDE SEQUENCE [LARGE SCALE GENOMIC DNA]</scope>
    <source>
        <strain evidence="2 3">DSM 45791</strain>
    </source>
</reference>
<dbReference type="CDD" id="cd08860">
    <property type="entry name" value="TcmN_ARO-CYC_like"/>
    <property type="match status" value="1"/>
</dbReference>